<evidence type="ECO:0000259" key="2">
    <source>
        <dbReference type="PROSITE" id="PS01148"/>
    </source>
</evidence>
<gene>
    <name evidence="3" type="ORF">M8231_07920</name>
</gene>
<name>A0ABY4SRF0_9CAUL</name>
<accession>A0ABY4SRF0</accession>
<dbReference type="PANTHER" id="PTHR33279">
    <property type="entry name" value="SULFUR CARRIER PROTEIN YEDF-RELATED"/>
    <property type="match status" value="1"/>
</dbReference>
<comment type="similarity">
    <text evidence="1">Belongs to the sulfur carrier protein TusA family.</text>
</comment>
<sequence>MSRPPVVVDARGHRCPTPSLKLQKAMQGLAEGTRLVLLATDAMARIDAPYLMGQVGGRLVSIEETDGVLRITVETGPARPDAPTG</sequence>
<dbReference type="InterPro" id="IPR001455">
    <property type="entry name" value="TusA-like"/>
</dbReference>
<keyword evidence="4" id="KW-1185">Reference proteome</keyword>
<evidence type="ECO:0000313" key="3">
    <source>
        <dbReference type="EMBL" id="URI16874.1"/>
    </source>
</evidence>
<evidence type="ECO:0000256" key="1">
    <source>
        <dbReference type="ARBA" id="ARBA00008984"/>
    </source>
</evidence>
<dbReference type="PROSITE" id="PS01148">
    <property type="entry name" value="UPF0033"/>
    <property type="match status" value="1"/>
</dbReference>
<dbReference type="SUPFAM" id="SSF64307">
    <property type="entry name" value="SirA-like"/>
    <property type="match status" value="1"/>
</dbReference>
<evidence type="ECO:0000313" key="4">
    <source>
        <dbReference type="Proteomes" id="UP001055429"/>
    </source>
</evidence>
<dbReference type="Pfam" id="PF01206">
    <property type="entry name" value="TusA"/>
    <property type="match status" value="1"/>
</dbReference>
<feature type="domain" description="UPF0033" evidence="2">
    <location>
        <begin position="8"/>
        <end position="32"/>
    </location>
</feature>
<reference evidence="3" key="1">
    <citation type="submission" date="2022-05" db="EMBL/GenBank/DDBJ databases">
        <title>Brevundimonas albigilva TT17 genome sequence.</title>
        <authorList>
            <person name="Lee K."/>
            <person name="Son H."/>
        </authorList>
    </citation>
    <scope>NUCLEOTIDE SEQUENCE</scope>
    <source>
        <strain evidence="3">TT17</strain>
    </source>
</reference>
<proteinExistence type="inferred from homology"/>
<dbReference type="PANTHER" id="PTHR33279:SF6">
    <property type="entry name" value="SULFUR CARRIER PROTEIN YEDF-RELATED"/>
    <property type="match status" value="1"/>
</dbReference>
<dbReference type="Proteomes" id="UP001055429">
    <property type="component" value="Chromosome"/>
</dbReference>
<organism evidence="3 4">
    <name type="scientific">Brevundimonas albigilva</name>
    <dbReference type="NCBI Taxonomy" id="1312364"/>
    <lineage>
        <taxon>Bacteria</taxon>
        <taxon>Pseudomonadati</taxon>
        <taxon>Pseudomonadota</taxon>
        <taxon>Alphaproteobacteria</taxon>
        <taxon>Caulobacterales</taxon>
        <taxon>Caulobacteraceae</taxon>
        <taxon>Brevundimonas</taxon>
    </lineage>
</organism>
<dbReference type="InterPro" id="IPR036868">
    <property type="entry name" value="TusA-like_sf"/>
</dbReference>
<dbReference type="EMBL" id="CP097649">
    <property type="protein sequence ID" value="URI16874.1"/>
    <property type="molecule type" value="Genomic_DNA"/>
</dbReference>
<dbReference type="RefSeq" id="WP_249750430.1">
    <property type="nucleotide sequence ID" value="NZ_CP097298.1"/>
</dbReference>
<dbReference type="Gene3D" id="3.30.110.40">
    <property type="entry name" value="TusA-like domain"/>
    <property type="match status" value="1"/>
</dbReference>
<dbReference type="CDD" id="cd00291">
    <property type="entry name" value="SirA_YedF_YeeD"/>
    <property type="match status" value="1"/>
</dbReference>
<protein>
    <submittedName>
        <fullName evidence="3">Sulfurtransferase TusA family protein</fullName>
    </submittedName>
</protein>